<evidence type="ECO:0000313" key="2">
    <source>
        <dbReference type="Proteomes" id="UP000001940"/>
    </source>
</evidence>
<dbReference type="EMBL" id="BX284605">
    <property type="protein sequence ID" value="CAA19514.1"/>
    <property type="molecule type" value="Genomic_DNA"/>
</dbReference>
<dbReference type="AGR" id="WB:WBGene00012852"/>
<protein>
    <submittedName>
        <fullName evidence="1">Uncharacterized protein</fullName>
    </submittedName>
</protein>
<dbReference type="HOGENOM" id="CLU_3225108_0_0_1"/>
<dbReference type="Bgee" id="WBGene00012852">
    <property type="expression patterns" value="Expressed in pharyngeal muscle cell (C elegans) and 1 other cell type or tissue"/>
</dbReference>
<dbReference type="UCSC" id="Y44A6D.1">
    <property type="organism name" value="c. elegans"/>
</dbReference>
<proteinExistence type="predicted"/>
<keyword evidence="2" id="KW-1185">Reference proteome</keyword>
<evidence type="ECO:0000313" key="1">
    <source>
        <dbReference type="EMBL" id="CAA19514.1"/>
    </source>
</evidence>
<dbReference type="KEGG" id="cel:CELE_Y44A6D.1"/>
<reference evidence="1 2" key="1">
    <citation type="journal article" date="1998" name="Science">
        <title>Genome sequence of the nematode C. elegans: a platform for investigating biology.</title>
        <authorList>
            <consortium name="The C. elegans sequencing consortium"/>
            <person name="Sulson J.E."/>
            <person name="Waterston R."/>
        </authorList>
    </citation>
    <scope>NUCLEOTIDE SEQUENCE [LARGE SCALE GENOMIC DNA]</scope>
    <source>
        <strain evidence="1 2">Bristol N2</strain>
    </source>
</reference>
<dbReference type="Proteomes" id="UP000001940">
    <property type="component" value="Chromosome V"/>
</dbReference>
<dbReference type="PIR" id="T26893">
    <property type="entry name" value="T26893"/>
</dbReference>
<dbReference type="PhylomeDB" id="Q9XXE3"/>
<dbReference type="PaxDb" id="6239-Y44A6D.1"/>
<evidence type="ECO:0000313" key="3">
    <source>
        <dbReference type="WormBase" id="Y44A6D.1"/>
    </source>
</evidence>
<dbReference type="GeneID" id="189899"/>
<gene>
    <name evidence="1" type="ORF">CELE_Y44A6D.1</name>
    <name evidence="1 3" type="ORF">Y44A6D.1</name>
</gene>
<dbReference type="InParanoid" id="Q9XXE3"/>
<dbReference type="WormBase" id="Y44A6D.1">
    <property type="protein sequence ID" value="CE19159"/>
    <property type="gene ID" value="WBGene00012852"/>
</dbReference>
<dbReference type="AlphaFoldDB" id="Q9XXE3"/>
<organism evidence="1 2">
    <name type="scientific">Caenorhabditis elegans</name>
    <dbReference type="NCBI Taxonomy" id="6239"/>
    <lineage>
        <taxon>Eukaryota</taxon>
        <taxon>Metazoa</taxon>
        <taxon>Ecdysozoa</taxon>
        <taxon>Nematoda</taxon>
        <taxon>Chromadorea</taxon>
        <taxon>Rhabditida</taxon>
        <taxon>Rhabditina</taxon>
        <taxon>Rhabditomorpha</taxon>
        <taxon>Rhabditoidea</taxon>
        <taxon>Rhabditidae</taxon>
        <taxon>Peloderinae</taxon>
        <taxon>Caenorhabditis</taxon>
    </lineage>
</organism>
<dbReference type="RefSeq" id="NP_508010.1">
    <property type="nucleotide sequence ID" value="NM_075609.1"/>
</dbReference>
<sequence length="44" mass="5238">METIWIPHLHTALAYMHERFLELFILPDSCPSKKLEELQQKEGN</sequence>
<dbReference type="CTD" id="189899"/>
<name>Q9XXE3_CAEEL</name>
<accession>Q9XXE3</accession>